<comment type="caution">
    <text evidence="2">The sequence shown here is derived from an EMBL/GenBank/DDBJ whole genome shotgun (WGS) entry which is preliminary data.</text>
</comment>
<keyword evidence="3" id="KW-1185">Reference proteome</keyword>
<dbReference type="Proteomes" id="UP001279734">
    <property type="component" value="Unassembled WGS sequence"/>
</dbReference>
<protein>
    <submittedName>
        <fullName evidence="2">Uncharacterized protein</fullName>
    </submittedName>
</protein>
<accession>A0AAD3P2A4</accession>
<organism evidence="2 3">
    <name type="scientific">Nepenthes gracilis</name>
    <name type="common">Slender pitcher plant</name>
    <dbReference type="NCBI Taxonomy" id="150966"/>
    <lineage>
        <taxon>Eukaryota</taxon>
        <taxon>Viridiplantae</taxon>
        <taxon>Streptophyta</taxon>
        <taxon>Embryophyta</taxon>
        <taxon>Tracheophyta</taxon>
        <taxon>Spermatophyta</taxon>
        <taxon>Magnoliopsida</taxon>
        <taxon>eudicotyledons</taxon>
        <taxon>Gunneridae</taxon>
        <taxon>Pentapetalae</taxon>
        <taxon>Caryophyllales</taxon>
        <taxon>Nepenthaceae</taxon>
        <taxon>Nepenthes</taxon>
    </lineage>
</organism>
<evidence type="ECO:0000256" key="1">
    <source>
        <dbReference type="SAM" id="MobiDB-lite"/>
    </source>
</evidence>
<proteinExistence type="predicted"/>
<name>A0AAD3P2A4_NEPGR</name>
<dbReference type="AlphaFoldDB" id="A0AAD3P2A4"/>
<evidence type="ECO:0000313" key="2">
    <source>
        <dbReference type="EMBL" id="GMG99189.1"/>
    </source>
</evidence>
<reference evidence="2" key="1">
    <citation type="submission" date="2023-05" db="EMBL/GenBank/DDBJ databases">
        <title>Nepenthes gracilis genome sequencing.</title>
        <authorList>
            <person name="Fukushima K."/>
        </authorList>
    </citation>
    <scope>NUCLEOTIDE SEQUENCE</scope>
    <source>
        <strain evidence="2">SING2019-196</strain>
    </source>
</reference>
<evidence type="ECO:0000313" key="3">
    <source>
        <dbReference type="Proteomes" id="UP001279734"/>
    </source>
</evidence>
<dbReference type="EMBL" id="BSYO01000001">
    <property type="protein sequence ID" value="GMG99189.1"/>
    <property type="molecule type" value="Genomic_DNA"/>
</dbReference>
<sequence>MENRRASAAVSARPKTPEPASEEHSENPNWLSGLIYPARVIATGAGKILSTVFGPDSSLSSSSMGDSSSAIADCSMLDVTCNCCCRSLLVLIWTPAIADQFCGADAVLIC</sequence>
<gene>
    <name evidence="2" type="ORF">Nepgr_001029</name>
</gene>
<feature type="region of interest" description="Disordered" evidence="1">
    <location>
        <begin position="1"/>
        <end position="29"/>
    </location>
</feature>